<dbReference type="InterPro" id="IPR028994">
    <property type="entry name" value="Integrin_alpha_N"/>
</dbReference>
<feature type="domain" description="Rhamnogalacturonan lyase family 11 C-terminal" evidence="3">
    <location>
        <begin position="128"/>
        <end position="257"/>
    </location>
</feature>
<evidence type="ECO:0000256" key="1">
    <source>
        <dbReference type="SAM" id="SignalP"/>
    </source>
</evidence>
<name>A0ABW7EWD8_9BURK</name>
<dbReference type="Pfam" id="PF21348">
    <property type="entry name" value="RGL11_C"/>
    <property type="match status" value="2"/>
</dbReference>
<feature type="domain" description="Rhamnogalacturonan I lyase beta-sheet" evidence="2">
    <location>
        <begin position="38"/>
        <end position="122"/>
    </location>
</feature>
<feature type="signal peptide" evidence="1">
    <location>
        <begin position="1"/>
        <end position="28"/>
    </location>
</feature>
<dbReference type="Pfam" id="PF18370">
    <property type="entry name" value="RGI_lyase"/>
    <property type="match status" value="1"/>
</dbReference>
<keyword evidence="5" id="KW-1185">Reference proteome</keyword>
<dbReference type="Proteomes" id="UP001606300">
    <property type="component" value="Unassembled WGS sequence"/>
</dbReference>
<dbReference type="GO" id="GO:0016829">
    <property type="term" value="F:lyase activity"/>
    <property type="evidence" value="ECO:0007669"/>
    <property type="project" value="UniProtKB-KW"/>
</dbReference>
<comment type="caution">
    <text evidence="4">The sequence shown here is derived from an EMBL/GenBank/DDBJ whole genome shotgun (WGS) entry which is preliminary data.</text>
</comment>
<dbReference type="PANTHER" id="PTHR43118">
    <property type="entry name" value="RHAMNOGALACTURONAN LYASE (EUROFUNG)"/>
    <property type="match status" value="1"/>
</dbReference>
<dbReference type="SUPFAM" id="SSF69318">
    <property type="entry name" value="Integrin alpha N-terminal domain"/>
    <property type="match status" value="1"/>
</dbReference>
<dbReference type="RefSeq" id="WP_394473003.1">
    <property type="nucleotide sequence ID" value="NZ_JBIGHY010000013.1"/>
</dbReference>
<gene>
    <name evidence="4" type="ORF">ACG02S_23880</name>
</gene>
<reference evidence="4 5" key="1">
    <citation type="submission" date="2024-09" db="EMBL/GenBank/DDBJ databases">
        <title>Novel species of the genus Pelomonas and Roseateles isolated from streams.</title>
        <authorList>
            <person name="Lu H."/>
        </authorList>
    </citation>
    <scope>NUCLEOTIDE SEQUENCE [LARGE SCALE GENOMIC DNA]</scope>
    <source>
        <strain evidence="4 5">DC23W</strain>
    </source>
</reference>
<feature type="domain" description="Rhamnogalacturonan lyase family 11 C-terminal" evidence="3">
    <location>
        <begin position="261"/>
        <end position="650"/>
    </location>
</feature>
<keyword evidence="4" id="KW-0456">Lyase</keyword>
<proteinExistence type="predicted"/>
<dbReference type="PANTHER" id="PTHR43118:SF1">
    <property type="entry name" value="RHAMNOGALACTURONAN LYASE (EUROFUNG)"/>
    <property type="match status" value="1"/>
</dbReference>
<dbReference type="InterPro" id="IPR034641">
    <property type="entry name" value="RGL11"/>
</dbReference>
<evidence type="ECO:0000313" key="5">
    <source>
        <dbReference type="Proteomes" id="UP001606300"/>
    </source>
</evidence>
<dbReference type="EMBL" id="JBIGHY010000013">
    <property type="protein sequence ID" value="MFG6416943.1"/>
    <property type="molecule type" value="Genomic_DNA"/>
</dbReference>
<evidence type="ECO:0000313" key="4">
    <source>
        <dbReference type="EMBL" id="MFG6416943.1"/>
    </source>
</evidence>
<dbReference type="Gene3D" id="2.60.40.10">
    <property type="entry name" value="Immunoglobulins"/>
    <property type="match status" value="1"/>
</dbReference>
<sequence length="662" mass="71896">MISSGSSSLQRRLIAVAAALSLAACANAQQAQHAPRWLEALDRGTVAVPAADGGVLVSWRLLATDAPATAFDVYRDGEKLNAKPLNGATNLVDKAGTLHSTYVVKTRVQGKDVGASTPVPVWAGGRLALPLQKPEGATTPSGEAYTYVANEASVADLDGDGRYEIILKWDPSNAKDNAFGGYTGEVYIDAYQLDGRRLWRINLGRNIRAGAHYTQFQVYDYDGDGRAELAVRTSDGTVDGTGQVLGDATADWRESGGERPTRDRTGAKVLTDGSMVATMQGRIVKGPEFLTVFDGPTGKALASAPYWPARDPRTDAPTEAQMAEVWDDGYANRSDRFLAGTAYLDGERPSIVMARGYYGRTTLAAWDWRDGKLSRRWAFDSATPGNERFGGQGNHQLSVADVDGDGRDEIIYGAMAVDDDGKGLWSSGLLHGDAMAVGDLDPTHPGLEKFGAHESVRANGGIGSAMLDARTGQVLWSTPADKDTGRAVAADIDPRHPGAEAWASNGDTLYTAQGKPIEGVKRPREMSFVVWWDGDDLRELFDRNRINKWDWASGSSRPLLEAAGALHTNGTKNVPLVSADLLGDWREEVVWRSADDQFLYIYTTPHPTERRLPTLMHDAQYRVAIAWQNTAYNQPPYPSFFLGDGMKEPPLQKINARRVQRP</sequence>
<feature type="chain" id="PRO_5047188493" evidence="1">
    <location>
        <begin position="29"/>
        <end position="662"/>
    </location>
</feature>
<dbReference type="InterPro" id="IPR013783">
    <property type="entry name" value="Ig-like_fold"/>
</dbReference>
<accession>A0ABW7EWD8</accession>
<keyword evidence="1" id="KW-0732">Signal</keyword>
<evidence type="ECO:0000259" key="2">
    <source>
        <dbReference type="Pfam" id="PF18370"/>
    </source>
</evidence>
<organism evidence="4 5">
    <name type="scientific">Pelomonas dachongensis</name>
    <dbReference type="NCBI Taxonomy" id="3299029"/>
    <lineage>
        <taxon>Bacteria</taxon>
        <taxon>Pseudomonadati</taxon>
        <taxon>Pseudomonadota</taxon>
        <taxon>Betaproteobacteria</taxon>
        <taxon>Burkholderiales</taxon>
        <taxon>Sphaerotilaceae</taxon>
        <taxon>Roseateles</taxon>
    </lineage>
</organism>
<protein>
    <submittedName>
        <fullName evidence="4">Rhamnogalacturonan lyase</fullName>
    </submittedName>
</protein>
<dbReference type="InterPro" id="IPR049366">
    <property type="entry name" value="RGL11_C"/>
</dbReference>
<dbReference type="InterPro" id="IPR041624">
    <property type="entry name" value="RGI_lyase"/>
</dbReference>
<dbReference type="CDD" id="cd10318">
    <property type="entry name" value="RGL11"/>
    <property type="match status" value="1"/>
</dbReference>
<evidence type="ECO:0000259" key="3">
    <source>
        <dbReference type="Pfam" id="PF21348"/>
    </source>
</evidence>